<protein>
    <recommendedName>
        <fullName evidence="2">No apical meristem-associated C-terminal domain-containing protein</fullName>
    </recommendedName>
</protein>
<dbReference type="VEuPathDB" id="FungiDB:PGTG_09496"/>
<evidence type="ECO:0000259" key="2">
    <source>
        <dbReference type="Pfam" id="PF14303"/>
    </source>
</evidence>
<dbReference type="OrthoDB" id="10334672at2759"/>
<organism evidence="3 4">
    <name type="scientific">Puccinia graminis f. sp. tritici (strain CRL 75-36-700-3 / race SCCL)</name>
    <name type="common">Black stem rust fungus</name>
    <dbReference type="NCBI Taxonomy" id="418459"/>
    <lineage>
        <taxon>Eukaryota</taxon>
        <taxon>Fungi</taxon>
        <taxon>Dikarya</taxon>
        <taxon>Basidiomycota</taxon>
        <taxon>Pucciniomycotina</taxon>
        <taxon>Pucciniomycetes</taxon>
        <taxon>Pucciniales</taxon>
        <taxon>Pucciniaceae</taxon>
        <taxon>Puccinia</taxon>
    </lineage>
</organism>
<dbReference type="HOGENOM" id="CLU_909545_0_0_1"/>
<feature type="region of interest" description="Disordered" evidence="1">
    <location>
        <begin position="108"/>
        <end position="152"/>
    </location>
</feature>
<dbReference type="InterPro" id="IPR029466">
    <property type="entry name" value="NAM-associated_C"/>
</dbReference>
<feature type="domain" description="No apical meristem-associated C-terminal" evidence="2">
    <location>
        <begin position="93"/>
        <end position="238"/>
    </location>
</feature>
<evidence type="ECO:0000313" key="3">
    <source>
        <dbReference type="EMBL" id="EFP83783.2"/>
    </source>
</evidence>
<proteinExistence type="predicted"/>
<dbReference type="Pfam" id="PF14303">
    <property type="entry name" value="NAM-associated"/>
    <property type="match status" value="1"/>
</dbReference>
<feature type="region of interest" description="Disordered" evidence="1">
    <location>
        <begin position="1"/>
        <end position="21"/>
    </location>
</feature>
<dbReference type="GeneID" id="10532470"/>
<feature type="compositionally biased region" description="Acidic residues" evidence="1">
    <location>
        <begin position="288"/>
        <end position="306"/>
    </location>
</feature>
<dbReference type="AlphaFoldDB" id="E3KHK8"/>
<evidence type="ECO:0000256" key="1">
    <source>
        <dbReference type="SAM" id="MobiDB-lite"/>
    </source>
</evidence>
<gene>
    <name evidence="3" type="ORF">PGTG_09496</name>
</gene>
<sequence>MDMLAGRGSSRRAGLCSSSPGGIPPGGVASLGTGYPLGYPDIRQVWAAKQPSAAETAPAGGYPLALAGIRQRIADIRGGLSATISRRLAMIFLDHCWGILKDSPKWQATQNENEARGKKADQSQSRTTSVASDAPASTPAASSPGIIDVDDNDSEISRSVLGNVRVEGQKAAKRKRADECSIEKIVRMQKELVQISRDRLSLMKAAMQSTSDNAIMSQDLSMMDEESRVYYLKKKRAIIAREEQEEKEKEEKEKKEKEEKEKKVREEKEEKERQEEAEKKRKQKEAEALEYESDDDEESEGDEETE</sequence>
<dbReference type="KEGG" id="pgr:PGTG_09496"/>
<dbReference type="Proteomes" id="UP000008783">
    <property type="component" value="Unassembled WGS sequence"/>
</dbReference>
<dbReference type="RefSeq" id="XP_003328202.2">
    <property type="nucleotide sequence ID" value="XM_003328154.2"/>
</dbReference>
<evidence type="ECO:0000313" key="4">
    <source>
        <dbReference type="Proteomes" id="UP000008783"/>
    </source>
</evidence>
<dbReference type="InParanoid" id="E3KHK8"/>
<reference evidence="4" key="2">
    <citation type="journal article" date="2011" name="Proc. Natl. Acad. Sci. U.S.A.">
        <title>Obligate biotrophy features unraveled by the genomic analysis of rust fungi.</title>
        <authorList>
            <person name="Duplessis S."/>
            <person name="Cuomo C.A."/>
            <person name="Lin Y.-C."/>
            <person name="Aerts A."/>
            <person name="Tisserant E."/>
            <person name="Veneault-Fourrey C."/>
            <person name="Joly D.L."/>
            <person name="Hacquard S."/>
            <person name="Amselem J."/>
            <person name="Cantarel B.L."/>
            <person name="Chiu R."/>
            <person name="Coutinho P.M."/>
            <person name="Feau N."/>
            <person name="Field M."/>
            <person name="Frey P."/>
            <person name="Gelhaye E."/>
            <person name="Goldberg J."/>
            <person name="Grabherr M.G."/>
            <person name="Kodira C.D."/>
            <person name="Kohler A."/>
            <person name="Kuees U."/>
            <person name="Lindquist E.A."/>
            <person name="Lucas S.M."/>
            <person name="Mago R."/>
            <person name="Mauceli E."/>
            <person name="Morin E."/>
            <person name="Murat C."/>
            <person name="Pangilinan J.L."/>
            <person name="Park R."/>
            <person name="Pearson M."/>
            <person name="Quesneville H."/>
            <person name="Rouhier N."/>
            <person name="Sakthikumar S."/>
            <person name="Salamov A.A."/>
            <person name="Schmutz J."/>
            <person name="Selles B."/>
            <person name="Shapiro H."/>
            <person name="Tanguay P."/>
            <person name="Tuskan G.A."/>
            <person name="Henrissat B."/>
            <person name="Van de Peer Y."/>
            <person name="Rouze P."/>
            <person name="Ellis J.G."/>
            <person name="Dodds P.N."/>
            <person name="Schein J.E."/>
            <person name="Zhong S."/>
            <person name="Hamelin R.C."/>
            <person name="Grigoriev I.V."/>
            <person name="Szabo L.J."/>
            <person name="Martin F."/>
        </authorList>
    </citation>
    <scope>NUCLEOTIDE SEQUENCE [LARGE SCALE GENOMIC DNA]</scope>
    <source>
        <strain evidence="4">CRL 75-36-700-3 / race SCCL</strain>
    </source>
</reference>
<feature type="region of interest" description="Disordered" evidence="1">
    <location>
        <begin position="241"/>
        <end position="306"/>
    </location>
</feature>
<dbReference type="EMBL" id="DS178287">
    <property type="protein sequence ID" value="EFP83783.2"/>
    <property type="molecule type" value="Genomic_DNA"/>
</dbReference>
<keyword evidence="4" id="KW-1185">Reference proteome</keyword>
<reference key="1">
    <citation type="submission" date="2007-01" db="EMBL/GenBank/DDBJ databases">
        <title>The Genome Sequence of Puccinia graminis f. sp. tritici Strain CRL 75-36-700-3.</title>
        <authorList>
            <consortium name="The Broad Institute Genome Sequencing Platform"/>
            <person name="Birren B."/>
            <person name="Lander E."/>
            <person name="Galagan J."/>
            <person name="Nusbaum C."/>
            <person name="Devon K."/>
            <person name="Cuomo C."/>
            <person name="Jaffe D."/>
            <person name="Butler J."/>
            <person name="Alvarez P."/>
            <person name="Gnerre S."/>
            <person name="Grabherr M."/>
            <person name="Mauceli E."/>
            <person name="Brockman W."/>
            <person name="Young S."/>
            <person name="LaButti K."/>
            <person name="Sykes S."/>
            <person name="DeCaprio D."/>
            <person name="Crawford M."/>
            <person name="Koehrsen M."/>
            <person name="Engels R."/>
            <person name="Montgomery P."/>
            <person name="Pearson M."/>
            <person name="Howarth C."/>
            <person name="Larson L."/>
            <person name="White J."/>
            <person name="Zeng Q."/>
            <person name="Kodira C."/>
            <person name="Yandava C."/>
            <person name="Alvarado L."/>
            <person name="O'Leary S."/>
            <person name="Szabo L."/>
            <person name="Dean R."/>
            <person name="Schein J."/>
        </authorList>
    </citation>
    <scope>NUCLEOTIDE SEQUENCE</scope>
    <source>
        <strain>CRL 75-36-700-3</strain>
    </source>
</reference>
<feature type="compositionally biased region" description="Low complexity" evidence="1">
    <location>
        <begin position="127"/>
        <end position="144"/>
    </location>
</feature>
<dbReference type="STRING" id="418459.E3KHK8"/>
<name>E3KHK8_PUCGT</name>
<accession>E3KHK8</accession>
<feature type="compositionally biased region" description="Basic and acidic residues" evidence="1">
    <location>
        <begin position="241"/>
        <end position="287"/>
    </location>
</feature>